<evidence type="ECO:0000256" key="3">
    <source>
        <dbReference type="ARBA" id="ARBA00023163"/>
    </source>
</evidence>
<dbReference type="InterPro" id="IPR036093">
    <property type="entry name" value="NAC_dom_sf"/>
</dbReference>
<reference evidence="7 8" key="1">
    <citation type="submission" date="2018-09" db="EMBL/GenBank/DDBJ databases">
        <title>A high-quality reference genome of wild soybean provides a powerful tool to mine soybean genomes.</title>
        <authorList>
            <person name="Xie M."/>
            <person name="Chung C.Y.L."/>
            <person name="Li M.-W."/>
            <person name="Wong F.-L."/>
            <person name="Chan T.-F."/>
            <person name="Lam H.-M."/>
        </authorList>
    </citation>
    <scope>NUCLEOTIDE SEQUENCE [LARGE SCALE GENOMIC DNA]</scope>
    <source>
        <strain evidence="8">cv. W05</strain>
        <tissue evidence="7">Hypocotyl of etiolated seedlings</tissue>
    </source>
</reference>
<evidence type="ECO:0000259" key="6">
    <source>
        <dbReference type="PROSITE" id="PS51005"/>
    </source>
</evidence>
<proteinExistence type="predicted"/>
<protein>
    <submittedName>
        <fullName evidence="7">Protein CUP-SHAPED COTYLEDON 2 isoform A</fullName>
    </submittedName>
</protein>
<keyword evidence="1" id="KW-0805">Transcription regulation</keyword>
<evidence type="ECO:0000313" key="8">
    <source>
        <dbReference type="Proteomes" id="UP000289340"/>
    </source>
</evidence>
<evidence type="ECO:0000259" key="5">
    <source>
        <dbReference type="PROSITE" id="PS50878"/>
    </source>
</evidence>
<sequence length="843" mass="95097">MLRKAESMKFAQLIKNKYLLQADKCSKFFHALIKRNRHSRFIAVIRLEDGHNTSSQDKIALAFVNHFRNLFSAHELTQTPSISICNRGPKVPTDCFAVLLCPTSKQEVWNVISVMDNNKVPGPDGFNVLFFKKAWNIIAQFCTWIMECVSSTSFSVVVNGSIYGHFKGQRGLRQGDPLSPYLFVLCLEYFFRDMSSLKDDVNFKFHPNCASIQLSHLAFTDDIMLLSRGDIPSVSTMFAKFQHFCRVSGLSISSDKSAIYSAGIRPHELSHIQPFTGFSLGDFPFRYLGVPLLSSRLNVCHYAPLLSKITGLIQEWSKKSLSYADKLELIRAVIQEIVNFWMGIFPLSQSVLDRINASCCNFLWGKADIGKNKPGCLLSYDGTDHRMALDEAGAIPILIDLMNDVDENEHMARPLSVEQLTWNPNLEYNHLKVSLKSLFRFQVNHITYINHQNLIQEEFVSPCKIKKKVFVVNFSPKDVYHVTFCMVQKEKEAIIKEGTTEIEMEGTRAKEGTLPPGFRFHPTDEELVTCYLVNKISDSNFTGRAITDVDLNKCEPWELPGKAKMGEKEWYFFSLRDRKYPTGVRTNRATNTGYWKTTGKDKEIFNSETSELIGMKKTLVFYKGRAPRGEKSNWVMHEYRIHSKSSYRTNRQDEWVVCRVFKKSGGAKKYHSSNHARTVNPYSLEIGPSIMPPPMMQLGDPSAHFLYGRNYMNSAELAELARVLRGGGSTSSVNLPIQSQLSYPTSSSAGGGGFIISGLNLNLGGGATATTQPILRPMQPSPPVHTMAQVLDVNSSMMTTSSLGAENNVGYGTEVSNNMNSHGNRYMGMDHHCMDLDNYWPSY</sequence>
<evidence type="ECO:0000256" key="4">
    <source>
        <dbReference type="ARBA" id="ARBA00023242"/>
    </source>
</evidence>
<dbReference type="PROSITE" id="PS50878">
    <property type="entry name" value="RT_POL"/>
    <property type="match status" value="1"/>
</dbReference>
<evidence type="ECO:0000256" key="1">
    <source>
        <dbReference type="ARBA" id="ARBA00023015"/>
    </source>
</evidence>
<dbReference type="Proteomes" id="UP000289340">
    <property type="component" value="Chromosome 4"/>
</dbReference>
<keyword evidence="3" id="KW-0804">Transcription</keyword>
<dbReference type="PANTHER" id="PTHR31744">
    <property type="entry name" value="PROTEIN CUP-SHAPED COTYLEDON 2-RELATED"/>
    <property type="match status" value="1"/>
</dbReference>
<dbReference type="Pfam" id="PF02365">
    <property type="entry name" value="NAM"/>
    <property type="match status" value="1"/>
</dbReference>
<keyword evidence="8" id="KW-1185">Reference proteome</keyword>
<dbReference type="Gene3D" id="2.170.150.80">
    <property type="entry name" value="NAC domain"/>
    <property type="match status" value="1"/>
</dbReference>
<comment type="caution">
    <text evidence="7">The sequence shown here is derived from an EMBL/GenBank/DDBJ whole genome shotgun (WGS) entry which is preliminary data.</text>
</comment>
<organism evidence="7 8">
    <name type="scientific">Glycine soja</name>
    <name type="common">Wild soybean</name>
    <dbReference type="NCBI Taxonomy" id="3848"/>
    <lineage>
        <taxon>Eukaryota</taxon>
        <taxon>Viridiplantae</taxon>
        <taxon>Streptophyta</taxon>
        <taxon>Embryophyta</taxon>
        <taxon>Tracheophyta</taxon>
        <taxon>Spermatophyta</taxon>
        <taxon>Magnoliopsida</taxon>
        <taxon>eudicotyledons</taxon>
        <taxon>Gunneridae</taxon>
        <taxon>Pentapetalae</taxon>
        <taxon>rosids</taxon>
        <taxon>fabids</taxon>
        <taxon>Fabales</taxon>
        <taxon>Fabaceae</taxon>
        <taxon>Papilionoideae</taxon>
        <taxon>50 kb inversion clade</taxon>
        <taxon>NPAAA clade</taxon>
        <taxon>indigoferoid/millettioid clade</taxon>
        <taxon>Phaseoleae</taxon>
        <taxon>Glycine</taxon>
        <taxon>Glycine subgen. Soja</taxon>
    </lineage>
</organism>
<dbReference type="PANTHER" id="PTHR31744:SF115">
    <property type="entry name" value="NAC DOMAIN CONTAINING PROTEIN 38"/>
    <property type="match status" value="1"/>
</dbReference>
<dbReference type="AlphaFoldDB" id="A0A445KXQ2"/>
<keyword evidence="4" id="KW-0539">Nucleus</keyword>
<name>A0A445KXQ2_GLYSO</name>
<feature type="domain" description="NAC" evidence="6">
    <location>
        <begin position="514"/>
        <end position="663"/>
    </location>
</feature>
<evidence type="ECO:0000313" key="7">
    <source>
        <dbReference type="EMBL" id="RZC15583.1"/>
    </source>
</evidence>
<dbReference type="GO" id="GO:0006355">
    <property type="term" value="P:regulation of DNA-templated transcription"/>
    <property type="evidence" value="ECO:0007669"/>
    <property type="project" value="InterPro"/>
</dbReference>
<dbReference type="SUPFAM" id="SSF101941">
    <property type="entry name" value="NAC domain"/>
    <property type="match status" value="1"/>
</dbReference>
<accession>A0A445KXQ2</accession>
<feature type="domain" description="Reverse transcriptase" evidence="5">
    <location>
        <begin position="1"/>
        <end position="292"/>
    </location>
</feature>
<dbReference type="FunFam" id="2.170.150.80:FF:000006">
    <property type="entry name" value="NAC domain-containing protein 100-like"/>
    <property type="match status" value="1"/>
</dbReference>
<dbReference type="InterPro" id="IPR003441">
    <property type="entry name" value="NAC-dom"/>
</dbReference>
<gene>
    <name evidence="7" type="ORF">D0Y65_009093</name>
</gene>
<dbReference type="PROSITE" id="PS51005">
    <property type="entry name" value="NAC"/>
    <property type="match status" value="1"/>
</dbReference>
<keyword evidence="2" id="KW-0238">DNA-binding</keyword>
<dbReference type="Pfam" id="PF00078">
    <property type="entry name" value="RVT_1"/>
    <property type="match status" value="1"/>
</dbReference>
<dbReference type="EMBL" id="QZWG01000004">
    <property type="protein sequence ID" value="RZC15583.1"/>
    <property type="molecule type" value="Genomic_DNA"/>
</dbReference>
<dbReference type="InterPro" id="IPR000477">
    <property type="entry name" value="RT_dom"/>
</dbReference>
<dbReference type="GO" id="GO:0000976">
    <property type="term" value="F:transcription cis-regulatory region binding"/>
    <property type="evidence" value="ECO:0007669"/>
    <property type="project" value="UniProtKB-ARBA"/>
</dbReference>
<evidence type="ECO:0000256" key="2">
    <source>
        <dbReference type="ARBA" id="ARBA00023125"/>
    </source>
</evidence>